<dbReference type="Gene3D" id="3.40.630.30">
    <property type="match status" value="1"/>
</dbReference>
<comment type="caution">
    <text evidence="2">The sequence shown here is derived from an EMBL/GenBank/DDBJ whole genome shotgun (WGS) entry which is preliminary data.</text>
</comment>
<sequence length="255" mass="28173">MAFIRPFRSSDTEMAMHICRATLPPSLASSEPGRRIAPYVWTLQFTYLCPQHCFVVDDGTGRAVGYVIGCPDVFAFASVYPRYVAEVLQGTEAGRRDVPTPPQLERLEPMFFRGAEGAASVPTVNEVGIAQLAYNPRWLLLEGPPGRSDLVRQYRATMHIDLLPEFQGQGWGRQLIDRFADSVRVAATAASQGEGEVEGDQTSEAEGKPAIDFGKGIQIGVSGENTKVVPFYEKVRFRVYPGGEREGNVWMVRDL</sequence>
<proteinExistence type="predicted"/>
<evidence type="ECO:0008006" key="4">
    <source>
        <dbReference type="Google" id="ProtNLM"/>
    </source>
</evidence>
<keyword evidence="3" id="KW-1185">Reference proteome</keyword>
<dbReference type="InterPro" id="IPR016181">
    <property type="entry name" value="Acyl_CoA_acyltransferase"/>
</dbReference>
<protein>
    <recommendedName>
        <fullName evidence="4">N-acetyltransferase domain-containing protein</fullName>
    </recommendedName>
</protein>
<evidence type="ECO:0000256" key="1">
    <source>
        <dbReference type="SAM" id="MobiDB-lite"/>
    </source>
</evidence>
<evidence type="ECO:0000313" key="2">
    <source>
        <dbReference type="EMBL" id="KAL1881481.1"/>
    </source>
</evidence>
<dbReference type="EMBL" id="JAZHXJ010000021">
    <property type="protein sequence ID" value="KAL1881481.1"/>
    <property type="molecule type" value="Genomic_DNA"/>
</dbReference>
<reference evidence="2 3" key="1">
    <citation type="journal article" date="2024" name="Commun. Biol.">
        <title>Comparative genomic analysis of thermophilic fungi reveals convergent evolutionary adaptations and gene losses.</title>
        <authorList>
            <person name="Steindorff A.S."/>
            <person name="Aguilar-Pontes M.V."/>
            <person name="Robinson A.J."/>
            <person name="Andreopoulos B."/>
            <person name="LaButti K."/>
            <person name="Kuo A."/>
            <person name="Mondo S."/>
            <person name="Riley R."/>
            <person name="Otillar R."/>
            <person name="Haridas S."/>
            <person name="Lipzen A."/>
            <person name="Grimwood J."/>
            <person name="Schmutz J."/>
            <person name="Clum A."/>
            <person name="Reid I.D."/>
            <person name="Moisan M.C."/>
            <person name="Butler G."/>
            <person name="Nguyen T.T.M."/>
            <person name="Dewar K."/>
            <person name="Conant G."/>
            <person name="Drula E."/>
            <person name="Henrissat B."/>
            <person name="Hansel C."/>
            <person name="Singer S."/>
            <person name="Hutchinson M.I."/>
            <person name="de Vries R.P."/>
            <person name="Natvig D.O."/>
            <person name="Powell A.J."/>
            <person name="Tsang A."/>
            <person name="Grigoriev I.V."/>
        </authorList>
    </citation>
    <scope>NUCLEOTIDE SEQUENCE [LARGE SCALE GENOMIC DNA]</scope>
    <source>
        <strain evidence="2 3">ATCC 24622</strain>
    </source>
</reference>
<evidence type="ECO:0000313" key="3">
    <source>
        <dbReference type="Proteomes" id="UP001586593"/>
    </source>
</evidence>
<gene>
    <name evidence="2" type="ORF">VTK73DRAFT_3543</name>
</gene>
<dbReference type="SUPFAM" id="SSF55729">
    <property type="entry name" value="Acyl-CoA N-acyltransferases (Nat)"/>
    <property type="match status" value="1"/>
</dbReference>
<dbReference type="Proteomes" id="UP001586593">
    <property type="component" value="Unassembled WGS sequence"/>
</dbReference>
<feature type="region of interest" description="Disordered" evidence="1">
    <location>
        <begin position="190"/>
        <end position="209"/>
    </location>
</feature>
<accession>A0ABR3XZM5</accession>
<organism evidence="2 3">
    <name type="scientific">Phialemonium thermophilum</name>
    <dbReference type="NCBI Taxonomy" id="223376"/>
    <lineage>
        <taxon>Eukaryota</taxon>
        <taxon>Fungi</taxon>
        <taxon>Dikarya</taxon>
        <taxon>Ascomycota</taxon>
        <taxon>Pezizomycotina</taxon>
        <taxon>Sordariomycetes</taxon>
        <taxon>Sordariomycetidae</taxon>
        <taxon>Cephalothecales</taxon>
        <taxon>Cephalothecaceae</taxon>
        <taxon>Phialemonium</taxon>
    </lineage>
</organism>
<name>A0ABR3XZM5_9PEZI</name>